<sequence length="604" mass="70325">MCYFSTLCFQSRMKKIFLFLTIFFALAAVAQQDQLAQNYFDKGDFDKAKISYEELLKQQPGNGYYFQKLVDSYQQLQQYDLADKLIQDRLARFQQGSVLVELGYNFQLRKDDSKAKKYYEQALDKIRKNPNEVYNIASVFERKVLIDYALQAYQLALTLEPKLNFNFQMAMLYGQSGNTDMMIDKFLTEAFENPQNSIMIQNQLTRFMTEDGEATFNESLRKALLLRAQKSQDIFWNQYLSWFYVQQKEYGKAFIQEKAIYRRDSESLANIENLAQLANEEGETETAKEIFTFMLENTNDLDLKIKANYYLMEMRIAAAPEKDYKTIETDLAALLKQFGISPYSLKLQILEAHFVTFNLKNPEQGKAILKTALDLPLNKYDLADVKMELADILLYEEKFNQALIYYSQIDDDLKNDVIGHEASLKAAKTSYFKADFSWAQQQFKALKSASTQLIANDALEYFLLINDNTAEDSTQVALKKFARADYLLYQNKNTEALAQFQSILAAFKGKEIEPVTLLRLGKTYEKLNDYNLALSQYREIIDHHAESIYIDEALYFSAEIYNKKLNLPEKAKPLYEKLLFGHEDSIYFIDARKKFRQLRGDSNL</sequence>
<dbReference type="InterPro" id="IPR019734">
    <property type="entry name" value="TPR_rpt"/>
</dbReference>
<reference evidence="3 4" key="1">
    <citation type="submission" date="2016-10" db="EMBL/GenBank/DDBJ databases">
        <authorList>
            <person name="de Groot N.N."/>
        </authorList>
    </citation>
    <scope>NUCLEOTIDE SEQUENCE [LARGE SCALE GENOMIC DNA]</scope>
    <source>
        <strain evidence="3 4">CGMCC 1.10076</strain>
    </source>
</reference>
<dbReference type="Pfam" id="PF13181">
    <property type="entry name" value="TPR_8"/>
    <property type="match status" value="1"/>
</dbReference>
<dbReference type="PROSITE" id="PS50005">
    <property type="entry name" value="TPR"/>
    <property type="match status" value="2"/>
</dbReference>
<feature type="signal peptide" evidence="2">
    <location>
        <begin position="1"/>
        <end position="30"/>
    </location>
</feature>
<keyword evidence="2" id="KW-0732">Signal</keyword>
<dbReference type="Proteomes" id="UP000199580">
    <property type="component" value="Unassembled WGS sequence"/>
</dbReference>
<dbReference type="STRING" id="1128970.SAMN04487935_0946"/>
<gene>
    <name evidence="3" type="ORF">SAMN04487935_0946</name>
</gene>
<keyword evidence="1" id="KW-0802">TPR repeat</keyword>
<feature type="repeat" description="TPR" evidence="1">
    <location>
        <begin position="29"/>
        <end position="62"/>
    </location>
</feature>
<dbReference type="Gene3D" id="1.25.40.10">
    <property type="entry name" value="Tetratricopeptide repeat domain"/>
    <property type="match status" value="2"/>
</dbReference>
<evidence type="ECO:0000256" key="1">
    <source>
        <dbReference type="PROSITE-ProRule" id="PRU00339"/>
    </source>
</evidence>
<dbReference type="InterPro" id="IPR011990">
    <property type="entry name" value="TPR-like_helical_dom_sf"/>
</dbReference>
<dbReference type="Pfam" id="PF13174">
    <property type="entry name" value="TPR_6"/>
    <property type="match status" value="1"/>
</dbReference>
<evidence type="ECO:0000256" key="2">
    <source>
        <dbReference type="SAM" id="SignalP"/>
    </source>
</evidence>
<dbReference type="AlphaFoldDB" id="A0A1G8TEX8"/>
<organism evidence="3 4">
    <name type="scientific">Flavobacterium noncentrifugens</name>
    <dbReference type="NCBI Taxonomy" id="1128970"/>
    <lineage>
        <taxon>Bacteria</taxon>
        <taxon>Pseudomonadati</taxon>
        <taxon>Bacteroidota</taxon>
        <taxon>Flavobacteriia</taxon>
        <taxon>Flavobacteriales</taxon>
        <taxon>Flavobacteriaceae</taxon>
        <taxon>Flavobacterium</taxon>
    </lineage>
</organism>
<keyword evidence="4" id="KW-1185">Reference proteome</keyword>
<dbReference type="EMBL" id="FNEZ01000001">
    <property type="protein sequence ID" value="SDJ39983.1"/>
    <property type="molecule type" value="Genomic_DNA"/>
</dbReference>
<dbReference type="SUPFAM" id="SSF48452">
    <property type="entry name" value="TPR-like"/>
    <property type="match status" value="2"/>
</dbReference>
<proteinExistence type="predicted"/>
<protein>
    <submittedName>
        <fullName evidence="3">Tetratricopeptide repeat-containing protein</fullName>
    </submittedName>
</protein>
<feature type="repeat" description="TPR" evidence="1">
    <location>
        <begin position="514"/>
        <end position="547"/>
    </location>
</feature>
<name>A0A1G8TEX8_9FLAO</name>
<evidence type="ECO:0000313" key="3">
    <source>
        <dbReference type="EMBL" id="SDJ39983.1"/>
    </source>
</evidence>
<feature type="chain" id="PRO_5011643977" evidence="2">
    <location>
        <begin position="31"/>
        <end position="604"/>
    </location>
</feature>
<dbReference type="SMART" id="SM00028">
    <property type="entry name" value="TPR"/>
    <property type="match status" value="4"/>
</dbReference>
<accession>A0A1G8TEX8</accession>
<evidence type="ECO:0000313" key="4">
    <source>
        <dbReference type="Proteomes" id="UP000199580"/>
    </source>
</evidence>